<dbReference type="EMBL" id="JAHUTJ010032835">
    <property type="protein sequence ID" value="MED6276250.1"/>
    <property type="molecule type" value="Genomic_DNA"/>
</dbReference>
<accession>A0ABU7DPF4</accession>
<comment type="caution">
    <text evidence="1">The sequence shown here is derived from an EMBL/GenBank/DDBJ whole genome shotgun (WGS) entry which is preliminary data.</text>
</comment>
<reference evidence="1 2" key="1">
    <citation type="submission" date="2021-06" db="EMBL/GenBank/DDBJ databases">
        <authorList>
            <person name="Palmer J.M."/>
        </authorList>
    </citation>
    <scope>NUCLEOTIDE SEQUENCE [LARGE SCALE GENOMIC DNA]</scope>
    <source>
        <strain evidence="1 2">CL_MEX2019</strain>
        <tissue evidence="1">Muscle</tissue>
    </source>
</reference>
<proteinExistence type="predicted"/>
<evidence type="ECO:0000313" key="1">
    <source>
        <dbReference type="EMBL" id="MED6276250.1"/>
    </source>
</evidence>
<keyword evidence="2" id="KW-1185">Reference proteome</keyword>
<protein>
    <submittedName>
        <fullName evidence="1">Uncharacterized protein</fullName>
    </submittedName>
</protein>
<gene>
    <name evidence="1" type="ORF">CHARACLAT_001262</name>
</gene>
<dbReference type="Proteomes" id="UP001352852">
    <property type="component" value="Unassembled WGS sequence"/>
</dbReference>
<organism evidence="1 2">
    <name type="scientific">Characodon lateralis</name>
    <dbReference type="NCBI Taxonomy" id="208331"/>
    <lineage>
        <taxon>Eukaryota</taxon>
        <taxon>Metazoa</taxon>
        <taxon>Chordata</taxon>
        <taxon>Craniata</taxon>
        <taxon>Vertebrata</taxon>
        <taxon>Euteleostomi</taxon>
        <taxon>Actinopterygii</taxon>
        <taxon>Neopterygii</taxon>
        <taxon>Teleostei</taxon>
        <taxon>Neoteleostei</taxon>
        <taxon>Acanthomorphata</taxon>
        <taxon>Ovalentaria</taxon>
        <taxon>Atherinomorphae</taxon>
        <taxon>Cyprinodontiformes</taxon>
        <taxon>Goodeidae</taxon>
        <taxon>Characodon</taxon>
    </lineage>
</organism>
<name>A0ABU7DPF4_9TELE</name>
<evidence type="ECO:0000313" key="2">
    <source>
        <dbReference type="Proteomes" id="UP001352852"/>
    </source>
</evidence>
<sequence>MLLEHQDLKFFLKSFDHFVNAKLQKENISVQRKHPVGRTGHTKHQKFSILPATLLRGDTFEEHHRSFSEDALHSTFTACFDTELKQAKDRTWSNVQ</sequence>